<proteinExistence type="inferred from homology"/>
<evidence type="ECO:0000256" key="1">
    <source>
        <dbReference type="ARBA" id="ARBA00038158"/>
    </source>
</evidence>
<dbReference type="Proteomes" id="UP000654918">
    <property type="component" value="Unassembled WGS sequence"/>
</dbReference>
<dbReference type="InterPro" id="IPR029063">
    <property type="entry name" value="SAM-dependent_MTases_sf"/>
</dbReference>
<evidence type="ECO:0000313" key="4">
    <source>
        <dbReference type="Proteomes" id="UP000654918"/>
    </source>
</evidence>
<dbReference type="CDD" id="cd02440">
    <property type="entry name" value="AdoMet_MTases"/>
    <property type="match status" value="1"/>
</dbReference>
<sequence>MAQVDHEVQIVPEDNIPDDSRSELESLASSTTSLADSIRDYHFENGRSYHRYKEGKYHFPNDEKENDRLDLQHHLALLTLGGRLGLAPPCDPEYKVGRALDVGTGTGIWAIQYADDHPETEVLGVDLSPTQPDLVAPNLRFEVDDIEEGWTYSQPFDYIHSRHMTSSLADWKEYITNCFNNLTPGGYLEVQEAEMAFLSDDASLPADAALVRFAELLKAAGAKFGRRFVVASELRDLMREVGFQDVSLSRYKWPMNDWPRDARFRELGMWNFQNGMAAADGLALAPLTRAHGWTREEVEVFLVDVRADMRNWRYHTYVPMYFLVGRKPLEEGASAGETPAAQV</sequence>
<reference evidence="3" key="1">
    <citation type="journal article" date="2020" name="Phytopathology">
        <title>Genome Sequence Resources of Colletotrichum truncatum, C. plurivorum, C. musicola, and C. sojae: Four Species Pathogenic to Soybean (Glycine max).</title>
        <authorList>
            <person name="Rogerio F."/>
            <person name="Boufleur T.R."/>
            <person name="Ciampi-Guillardi M."/>
            <person name="Sukno S.A."/>
            <person name="Thon M.R."/>
            <person name="Massola Junior N.S."/>
            <person name="Baroncelli R."/>
        </authorList>
    </citation>
    <scope>NUCLEOTIDE SEQUENCE</scope>
    <source>
        <strain evidence="3">LFN00145</strain>
    </source>
</reference>
<feature type="region of interest" description="Disordered" evidence="2">
    <location>
        <begin position="1"/>
        <end position="22"/>
    </location>
</feature>
<dbReference type="PANTHER" id="PTHR43591:SF24">
    <property type="entry name" value="2-METHOXY-6-POLYPRENYL-1,4-BENZOQUINOL METHYLASE, MITOCHONDRIAL"/>
    <property type="match status" value="1"/>
</dbReference>
<dbReference type="GO" id="GO:0032259">
    <property type="term" value="P:methylation"/>
    <property type="evidence" value="ECO:0007669"/>
    <property type="project" value="UniProtKB-KW"/>
</dbReference>
<dbReference type="EMBL" id="WIGO01000102">
    <property type="protein sequence ID" value="KAF6829834.1"/>
    <property type="molecule type" value="Genomic_DNA"/>
</dbReference>
<protein>
    <submittedName>
        <fullName evidence="3">Methyltransferase domain-containing protein</fullName>
    </submittedName>
</protein>
<accession>A0A8H6NDZ4</accession>
<comment type="caution">
    <text evidence="3">The sequence shown here is derived from an EMBL/GenBank/DDBJ whole genome shotgun (WGS) entry which is preliminary data.</text>
</comment>
<dbReference type="GO" id="GO:0008168">
    <property type="term" value="F:methyltransferase activity"/>
    <property type="evidence" value="ECO:0007669"/>
    <property type="project" value="UniProtKB-KW"/>
</dbReference>
<keyword evidence="3" id="KW-0489">Methyltransferase</keyword>
<comment type="similarity">
    <text evidence="1">Belongs to the methyltransferase superfamily. LaeA methyltransferase family.</text>
</comment>
<dbReference type="Pfam" id="PF13489">
    <property type="entry name" value="Methyltransf_23"/>
    <property type="match status" value="1"/>
</dbReference>
<keyword evidence="4" id="KW-1185">Reference proteome</keyword>
<name>A0A8H6NDZ4_9PEZI</name>
<dbReference type="AlphaFoldDB" id="A0A8H6NDZ4"/>
<keyword evidence="3" id="KW-0808">Transferase</keyword>
<dbReference type="SUPFAM" id="SSF53335">
    <property type="entry name" value="S-adenosyl-L-methionine-dependent methyltransferases"/>
    <property type="match status" value="1"/>
</dbReference>
<evidence type="ECO:0000313" key="3">
    <source>
        <dbReference type="EMBL" id="KAF6829834.1"/>
    </source>
</evidence>
<organism evidence="3 4">
    <name type="scientific">Colletotrichum plurivorum</name>
    <dbReference type="NCBI Taxonomy" id="2175906"/>
    <lineage>
        <taxon>Eukaryota</taxon>
        <taxon>Fungi</taxon>
        <taxon>Dikarya</taxon>
        <taxon>Ascomycota</taxon>
        <taxon>Pezizomycotina</taxon>
        <taxon>Sordariomycetes</taxon>
        <taxon>Hypocreomycetidae</taxon>
        <taxon>Glomerellales</taxon>
        <taxon>Glomerellaceae</taxon>
        <taxon>Colletotrichum</taxon>
        <taxon>Colletotrichum orchidearum species complex</taxon>
    </lineage>
</organism>
<dbReference type="Gene3D" id="3.40.50.150">
    <property type="entry name" value="Vaccinia Virus protein VP39"/>
    <property type="match status" value="1"/>
</dbReference>
<gene>
    <name evidence="3" type="ORF">CPLU01_07670</name>
</gene>
<dbReference type="PANTHER" id="PTHR43591">
    <property type="entry name" value="METHYLTRANSFERASE"/>
    <property type="match status" value="1"/>
</dbReference>
<evidence type="ECO:0000256" key="2">
    <source>
        <dbReference type="SAM" id="MobiDB-lite"/>
    </source>
</evidence>